<evidence type="ECO:0008006" key="4">
    <source>
        <dbReference type="Google" id="ProtNLM"/>
    </source>
</evidence>
<sequence>MSTVTRVTRIVAATAGSVAVLAASAAIATAAPAVPGAERFTPLADGSHTEFLVNPVVNQDDLLNTNKDLTTMPDVRAHSIDGRSYSFYRLVDGVRIGMVRINEFCLPTGVCHGLIIDNPTPVI</sequence>
<evidence type="ECO:0000313" key="3">
    <source>
        <dbReference type="Proteomes" id="UP000316256"/>
    </source>
</evidence>
<name>A0A541B8H3_9NOCA</name>
<evidence type="ECO:0000313" key="2">
    <source>
        <dbReference type="EMBL" id="TQF68620.1"/>
    </source>
</evidence>
<accession>A0A541B8H3</accession>
<dbReference type="Proteomes" id="UP000316256">
    <property type="component" value="Unassembled WGS sequence"/>
</dbReference>
<reference evidence="2 3" key="1">
    <citation type="submission" date="2019-06" db="EMBL/GenBank/DDBJ databases">
        <title>Rhodococcus spaelei sp. nov., isolated from a cave.</title>
        <authorList>
            <person name="Lee S.D."/>
        </authorList>
    </citation>
    <scope>NUCLEOTIDE SEQUENCE [LARGE SCALE GENOMIC DNA]</scope>
    <source>
        <strain evidence="2 3">C9-5</strain>
    </source>
</reference>
<dbReference type="EMBL" id="VIGH01000005">
    <property type="protein sequence ID" value="TQF68620.1"/>
    <property type="molecule type" value="Genomic_DNA"/>
</dbReference>
<proteinExistence type="predicted"/>
<dbReference type="OrthoDB" id="4471138at2"/>
<organism evidence="2 3">
    <name type="scientific">Rhodococcus spelaei</name>
    <dbReference type="NCBI Taxonomy" id="2546320"/>
    <lineage>
        <taxon>Bacteria</taxon>
        <taxon>Bacillati</taxon>
        <taxon>Actinomycetota</taxon>
        <taxon>Actinomycetes</taxon>
        <taxon>Mycobacteriales</taxon>
        <taxon>Nocardiaceae</taxon>
        <taxon>Rhodococcus</taxon>
    </lineage>
</organism>
<feature type="chain" id="PRO_5021830248" description="Secreted protein" evidence="1">
    <location>
        <begin position="31"/>
        <end position="123"/>
    </location>
</feature>
<gene>
    <name evidence="2" type="ORF">FK531_12440</name>
</gene>
<feature type="signal peptide" evidence="1">
    <location>
        <begin position="1"/>
        <end position="30"/>
    </location>
</feature>
<dbReference type="AlphaFoldDB" id="A0A541B8H3"/>
<comment type="caution">
    <text evidence="2">The sequence shown here is derived from an EMBL/GenBank/DDBJ whole genome shotgun (WGS) entry which is preliminary data.</text>
</comment>
<keyword evidence="1" id="KW-0732">Signal</keyword>
<evidence type="ECO:0000256" key="1">
    <source>
        <dbReference type="SAM" id="SignalP"/>
    </source>
</evidence>
<protein>
    <recommendedName>
        <fullName evidence="4">Secreted protein</fullName>
    </recommendedName>
</protein>
<keyword evidence="3" id="KW-1185">Reference proteome</keyword>
<dbReference type="RefSeq" id="WP_142099753.1">
    <property type="nucleotide sequence ID" value="NZ_VIGH01000005.1"/>
</dbReference>